<proteinExistence type="predicted"/>
<dbReference type="RefSeq" id="WP_145193415.1">
    <property type="nucleotide sequence ID" value="NZ_CP036266.1"/>
</dbReference>
<evidence type="ECO:0000313" key="1">
    <source>
        <dbReference type="EMBL" id="QDT24600.1"/>
    </source>
</evidence>
<accession>A0A517PZ04</accession>
<dbReference type="Proteomes" id="UP000320421">
    <property type="component" value="Chromosome"/>
</dbReference>
<keyword evidence="2" id="KW-1185">Reference proteome</keyword>
<reference evidence="1 2" key="1">
    <citation type="submission" date="2019-02" db="EMBL/GenBank/DDBJ databases">
        <title>Deep-cultivation of Planctomycetes and their phenomic and genomic characterization uncovers novel biology.</title>
        <authorList>
            <person name="Wiegand S."/>
            <person name="Jogler M."/>
            <person name="Boedeker C."/>
            <person name="Pinto D."/>
            <person name="Vollmers J."/>
            <person name="Rivas-Marin E."/>
            <person name="Kohn T."/>
            <person name="Peeters S.H."/>
            <person name="Heuer A."/>
            <person name="Rast P."/>
            <person name="Oberbeckmann S."/>
            <person name="Bunk B."/>
            <person name="Jeske O."/>
            <person name="Meyerdierks A."/>
            <person name="Storesund J.E."/>
            <person name="Kallscheuer N."/>
            <person name="Luecker S."/>
            <person name="Lage O.M."/>
            <person name="Pohl T."/>
            <person name="Merkel B.J."/>
            <person name="Hornburger P."/>
            <person name="Mueller R.-W."/>
            <person name="Bruemmer F."/>
            <person name="Labrenz M."/>
            <person name="Spormann A.M."/>
            <person name="Op den Camp H."/>
            <person name="Overmann J."/>
            <person name="Amann R."/>
            <person name="Jetten M.S.M."/>
            <person name="Mascher T."/>
            <person name="Medema M.H."/>
            <person name="Devos D.P."/>
            <person name="Kaster A.-K."/>
            <person name="Ovreas L."/>
            <person name="Rohde M."/>
            <person name="Galperin M.Y."/>
            <person name="Jogler C."/>
        </authorList>
    </citation>
    <scope>NUCLEOTIDE SEQUENCE [LARGE SCALE GENOMIC DNA]</scope>
    <source>
        <strain evidence="1 2">HG66A1</strain>
    </source>
</reference>
<organism evidence="1 2">
    <name type="scientific">Gimesia chilikensis</name>
    <dbReference type="NCBI Taxonomy" id="2605989"/>
    <lineage>
        <taxon>Bacteria</taxon>
        <taxon>Pseudomonadati</taxon>
        <taxon>Planctomycetota</taxon>
        <taxon>Planctomycetia</taxon>
        <taxon>Planctomycetales</taxon>
        <taxon>Planctomycetaceae</taxon>
        <taxon>Gimesia</taxon>
    </lineage>
</organism>
<evidence type="ECO:0000313" key="2">
    <source>
        <dbReference type="Proteomes" id="UP000320421"/>
    </source>
</evidence>
<sequence length="155" mass="17067">MAFELSVCCGRTVPDNLRELWPALLIPHGIDCEIYPDFSPEGWSGGFLPFKVISIPAELIDAALLSPAISGFEVDIEGQHIFFRSAMGRTATEFALLCLCAAELAIHTDGEYHDPQAGETYHGDAVRDAALSEIKDTLEYEGIVSRTQYPFEGWD</sequence>
<protein>
    <submittedName>
        <fullName evidence="1">Uncharacterized protein</fullName>
    </submittedName>
</protein>
<dbReference type="EMBL" id="CP036266">
    <property type="protein sequence ID" value="QDT24600.1"/>
    <property type="molecule type" value="Genomic_DNA"/>
</dbReference>
<name>A0A517PZ04_9PLAN</name>
<gene>
    <name evidence="1" type="ORF">HG66A1_64340</name>
</gene>
<dbReference type="AlphaFoldDB" id="A0A517PZ04"/>